<proteinExistence type="predicted"/>
<protein>
    <submittedName>
        <fullName evidence="2">Uncharacterized protein</fullName>
    </submittedName>
</protein>
<sequence length="213" mass="22850">MPRPDLPPPPPPAHLRAWLDESAVRADRARFLRDLGQRSLGIGRLLLLWAVSAVFALGWSFVGMALVAFEAGDPVSFVLGAVFLALGAGVLVPAGFWFAWGARRDREVRRLLYAWAEVGRDPAADSHVRAPGRSLTWLLSSFALGAAGLWVTFGVALSARPGEETYGEVAYYMGLGMILWITALLGAAKATAHYRWAVRAFGARPTAPAAPAA</sequence>
<dbReference type="Proteomes" id="UP001382904">
    <property type="component" value="Unassembled WGS sequence"/>
</dbReference>
<organism evidence="2 3">
    <name type="scientific">Streptomyces caledonius</name>
    <dbReference type="NCBI Taxonomy" id="3134107"/>
    <lineage>
        <taxon>Bacteria</taxon>
        <taxon>Bacillati</taxon>
        <taxon>Actinomycetota</taxon>
        <taxon>Actinomycetes</taxon>
        <taxon>Kitasatosporales</taxon>
        <taxon>Streptomycetaceae</taxon>
        <taxon>Streptomyces</taxon>
    </lineage>
</organism>
<keyword evidence="1" id="KW-1133">Transmembrane helix</keyword>
<keyword evidence="3" id="KW-1185">Reference proteome</keyword>
<evidence type="ECO:0000313" key="3">
    <source>
        <dbReference type="Proteomes" id="UP001382904"/>
    </source>
</evidence>
<feature type="transmembrane region" description="Helical" evidence="1">
    <location>
        <begin position="169"/>
        <end position="188"/>
    </location>
</feature>
<feature type="transmembrane region" description="Helical" evidence="1">
    <location>
        <begin position="45"/>
        <end position="69"/>
    </location>
</feature>
<evidence type="ECO:0000313" key="2">
    <source>
        <dbReference type="EMBL" id="MEJ8642864.1"/>
    </source>
</evidence>
<dbReference type="EMBL" id="JBBKAM010000002">
    <property type="protein sequence ID" value="MEJ8642864.1"/>
    <property type="molecule type" value="Genomic_DNA"/>
</dbReference>
<feature type="transmembrane region" description="Helical" evidence="1">
    <location>
        <begin position="135"/>
        <end position="157"/>
    </location>
</feature>
<feature type="transmembrane region" description="Helical" evidence="1">
    <location>
        <begin position="75"/>
        <end position="100"/>
    </location>
</feature>
<evidence type="ECO:0000256" key="1">
    <source>
        <dbReference type="SAM" id="Phobius"/>
    </source>
</evidence>
<keyword evidence="1" id="KW-0812">Transmembrane</keyword>
<name>A0ABU8U6B2_9ACTN</name>
<keyword evidence="1" id="KW-0472">Membrane</keyword>
<reference evidence="2 3" key="1">
    <citation type="submission" date="2024-03" db="EMBL/GenBank/DDBJ databases">
        <title>Novel Streptomyces species of biotechnological and ecological value are a feature of Machair soil.</title>
        <authorList>
            <person name="Prole J.R."/>
            <person name="Goodfellow M."/>
            <person name="Allenby N."/>
            <person name="Ward A.C."/>
        </authorList>
    </citation>
    <scope>NUCLEOTIDE SEQUENCE [LARGE SCALE GENOMIC DNA]</scope>
    <source>
        <strain evidence="2 3">MS1.HAVA.3</strain>
    </source>
</reference>
<comment type="caution">
    <text evidence="2">The sequence shown here is derived from an EMBL/GenBank/DDBJ whole genome shotgun (WGS) entry which is preliminary data.</text>
</comment>
<gene>
    <name evidence="2" type="ORF">WKI68_18670</name>
</gene>
<accession>A0ABU8U6B2</accession>